<dbReference type="STRING" id="56484.A0A1Y2EQU3"/>
<keyword evidence="3" id="KW-1185">Reference proteome</keyword>
<dbReference type="Proteomes" id="UP000193685">
    <property type="component" value="Unassembled WGS sequence"/>
</dbReference>
<gene>
    <name evidence="2" type="ORF">BCR37DRAFT_395893</name>
</gene>
<protein>
    <recommendedName>
        <fullName evidence="4">Hydrophobic surface binding protein A-domain-containing protein</fullName>
    </recommendedName>
</protein>
<dbReference type="EMBL" id="MCFI01000032">
    <property type="protein sequence ID" value="ORY73902.1"/>
    <property type="molecule type" value="Genomic_DNA"/>
</dbReference>
<evidence type="ECO:0000313" key="2">
    <source>
        <dbReference type="EMBL" id="ORY73902.1"/>
    </source>
</evidence>
<proteinExistence type="predicted"/>
<dbReference type="InterPro" id="IPR021054">
    <property type="entry name" value="Cell_wall_mannoprotein_1"/>
</dbReference>
<dbReference type="PANTHER" id="PTHR38123:SF1">
    <property type="entry name" value="HYDROPHOBIC SURFACE BINDING PROTEIN"/>
    <property type="match status" value="1"/>
</dbReference>
<keyword evidence="1" id="KW-0732">Signal</keyword>
<dbReference type="PANTHER" id="PTHR38123">
    <property type="entry name" value="CELL WALL SERINE-THREONINE-RICH GALACTOMANNOPROTEIN MP1 (AFU_ORTHOLOGUE AFUA_4G03240)"/>
    <property type="match status" value="1"/>
</dbReference>
<dbReference type="GeneID" id="63788282"/>
<feature type="chain" id="PRO_5012802021" description="Hydrophobic surface binding protein A-domain-containing protein" evidence="1">
    <location>
        <begin position="25"/>
        <end position="188"/>
    </location>
</feature>
<reference evidence="2 3" key="1">
    <citation type="submission" date="2016-07" db="EMBL/GenBank/DDBJ databases">
        <title>Pervasive Adenine N6-methylation of Active Genes in Fungi.</title>
        <authorList>
            <consortium name="DOE Joint Genome Institute"/>
            <person name="Mondo S.J."/>
            <person name="Dannebaum R.O."/>
            <person name="Kuo R.C."/>
            <person name="Labutti K."/>
            <person name="Haridas S."/>
            <person name="Kuo A."/>
            <person name="Salamov A."/>
            <person name="Ahrendt S.R."/>
            <person name="Lipzen A."/>
            <person name="Sullivan W."/>
            <person name="Andreopoulos W.B."/>
            <person name="Clum A."/>
            <person name="Lindquist E."/>
            <person name="Daum C."/>
            <person name="Ramamoorthy G.K."/>
            <person name="Gryganskyi A."/>
            <person name="Culley D."/>
            <person name="Magnuson J.K."/>
            <person name="James T.Y."/>
            <person name="O'Malley M.A."/>
            <person name="Stajich J.E."/>
            <person name="Spatafora J.W."/>
            <person name="Visel A."/>
            <person name="Grigoriev I.V."/>
        </authorList>
    </citation>
    <scope>NUCLEOTIDE SEQUENCE [LARGE SCALE GENOMIC DNA]</scope>
    <source>
        <strain evidence="2 3">12-1054</strain>
    </source>
</reference>
<evidence type="ECO:0000313" key="3">
    <source>
        <dbReference type="Proteomes" id="UP000193685"/>
    </source>
</evidence>
<dbReference type="OrthoDB" id="3485059at2759"/>
<dbReference type="Gene3D" id="1.20.1280.140">
    <property type="match status" value="1"/>
</dbReference>
<dbReference type="GO" id="GO:0005576">
    <property type="term" value="C:extracellular region"/>
    <property type="evidence" value="ECO:0007669"/>
    <property type="project" value="TreeGrafter"/>
</dbReference>
<accession>A0A1Y2EQU3</accession>
<dbReference type="Pfam" id="PF12296">
    <property type="entry name" value="HsbA"/>
    <property type="match status" value="1"/>
</dbReference>
<sequence>MDPSEFGMLVQQLLTIFACSYTLAAPVETDAVREPTPEGLVSDLSTLQTSLKAMTKAVSAYNGGLSGVSAINTASKTVNTAIARMDDDAESVQLTDAVKAQPVLQAIIDTEPVIQETLDSIVSKKKTFSNALRPKVSTALDKLVVNTLSLGRKLEAGSTPDFAPKLRAETDKLEDSFQKAQTDFKSKQ</sequence>
<dbReference type="RefSeq" id="XP_040721907.1">
    <property type="nucleotide sequence ID" value="XM_040871683.1"/>
</dbReference>
<feature type="signal peptide" evidence="1">
    <location>
        <begin position="1"/>
        <end position="24"/>
    </location>
</feature>
<dbReference type="AlphaFoldDB" id="A0A1Y2EQU3"/>
<evidence type="ECO:0000256" key="1">
    <source>
        <dbReference type="SAM" id="SignalP"/>
    </source>
</evidence>
<name>A0A1Y2EQU3_PROLT</name>
<organism evidence="2 3">
    <name type="scientific">Protomyces lactucae-debilis</name>
    <dbReference type="NCBI Taxonomy" id="2754530"/>
    <lineage>
        <taxon>Eukaryota</taxon>
        <taxon>Fungi</taxon>
        <taxon>Dikarya</taxon>
        <taxon>Ascomycota</taxon>
        <taxon>Taphrinomycotina</taxon>
        <taxon>Taphrinomycetes</taxon>
        <taxon>Taphrinales</taxon>
        <taxon>Protomycetaceae</taxon>
        <taxon>Protomyces</taxon>
    </lineage>
</organism>
<comment type="caution">
    <text evidence="2">The sequence shown here is derived from an EMBL/GenBank/DDBJ whole genome shotgun (WGS) entry which is preliminary data.</text>
</comment>
<evidence type="ECO:0008006" key="4">
    <source>
        <dbReference type="Google" id="ProtNLM"/>
    </source>
</evidence>